<dbReference type="OrthoDB" id="9775130at2"/>
<dbReference type="STRING" id="474950.SAMN05421771_3749"/>
<dbReference type="SUPFAM" id="SSF53474">
    <property type="entry name" value="alpha/beta-Hydrolases"/>
    <property type="match status" value="1"/>
</dbReference>
<accession>A0A1I6MYD4</accession>
<gene>
    <name evidence="1" type="ORF">SAMN05421771_3749</name>
</gene>
<dbReference type="PANTHER" id="PTHR48098">
    <property type="entry name" value="ENTEROCHELIN ESTERASE-RELATED"/>
    <property type="match status" value="1"/>
</dbReference>
<dbReference type="EMBL" id="FOZL01000002">
    <property type="protein sequence ID" value="SFS20657.1"/>
    <property type="molecule type" value="Genomic_DNA"/>
</dbReference>
<dbReference type="Pfam" id="PF00756">
    <property type="entry name" value="Esterase"/>
    <property type="match status" value="1"/>
</dbReference>
<evidence type="ECO:0000313" key="1">
    <source>
        <dbReference type="EMBL" id="SFS20657.1"/>
    </source>
</evidence>
<protein>
    <submittedName>
        <fullName evidence="1">Esterase/lipase superfamily enzyme</fullName>
    </submittedName>
</protein>
<dbReference type="Proteomes" id="UP000199024">
    <property type="component" value="Unassembled WGS sequence"/>
</dbReference>
<dbReference type="InterPro" id="IPR050583">
    <property type="entry name" value="Mycobacterial_A85_antigen"/>
</dbReference>
<proteinExistence type="predicted"/>
<organism evidence="1 2">
    <name type="scientific">Granulicella pectinivorans</name>
    <dbReference type="NCBI Taxonomy" id="474950"/>
    <lineage>
        <taxon>Bacteria</taxon>
        <taxon>Pseudomonadati</taxon>
        <taxon>Acidobacteriota</taxon>
        <taxon>Terriglobia</taxon>
        <taxon>Terriglobales</taxon>
        <taxon>Acidobacteriaceae</taxon>
        <taxon>Granulicella</taxon>
    </lineage>
</organism>
<keyword evidence="2" id="KW-1185">Reference proteome</keyword>
<dbReference type="RefSeq" id="WP_089842480.1">
    <property type="nucleotide sequence ID" value="NZ_FOZL01000002.1"/>
</dbReference>
<dbReference type="InterPro" id="IPR029058">
    <property type="entry name" value="AB_hydrolase_fold"/>
</dbReference>
<evidence type="ECO:0000313" key="2">
    <source>
        <dbReference type="Proteomes" id="UP000199024"/>
    </source>
</evidence>
<dbReference type="InterPro" id="IPR000801">
    <property type="entry name" value="Esterase-like"/>
</dbReference>
<dbReference type="Gene3D" id="3.40.50.1820">
    <property type="entry name" value="alpha/beta hydrolase"/>
    <property type="match status" value="1"/>
</dbReference>
<reference evidence="1 2" key="1">
    <citation type="submission" date="2016-10" db="EMBL/GenBank/DDBJ databases">
        <authorList>
            <person name="de Groot N.N."/>
        </authorList>
    </citation>
    <scope>NUCLEOTIDE SEQUENCE [LARGE SCALE GENOMIC DNA]</scope>
    <source>
        <strain evidence="1 2">DSM 21001</strain>
    </source>
</reference>
<sequence length="236" mass="27898">MHRDYRKWFSPRLGRDMELLVFGHGGLPILVFPTSCGRFFEFEDRQMVATIADKIDRGEMQLFCVDSVDAESWYNRDVPPRWKIARQVQYEGYIMQEVVPFVRQLNHNPKFATMGCSFGGYHALNFALRHPDVFTACLSMSGAFDMTSFLHGYFDEDVYFQTPPLYLANQHDGWYFERYHRNTYILATGHEDQCWDANERMARVMREKGVPVRLDVWGDGTGHDWPWWQKMMCVYL</sequence>
<name>A0A1I6MYD4_9BACT</name>
<dbReference type="PANTHER" id="PTHR48098:SF3">
    <property type="entry name" value="IRON(III) ENTEROBACTIN ESTERASE"/>
    <property type="match status" value="1"/>
</dbReference>
<dbReference type="AlphaFoldDB" id="A0A1I6MYD4"/>